<dbReference type="Pfam" id="PF00293">
    <property type="entry name" value="NUDIX"/>
    <property type="match status" value="1"/>
</dbReference>
<dbReference type="InterPro" id="IPR000086">
    <property type="entry name" value="NUDIX_hydrolase_dom"/>
</dbReference>
<keyword evidence="4" id="KW-1185">Reference proteome</keyword>
<dbReference type="Gene3D" id="3.90.79.10">
    <property type="entry name" value="Nucleoside Triphosphate Pyrophosphohydrolase"/>
    <property type="match status" value="1"/>
</dbReference>
<organism evidence="3 4">
    <name type="scientific">Salegentibacter agarivorans</name>
    <dbReference type="NCBI Taxonomy" id="345907"/>
    <lineage>
        <taxon>Bacteria</taxon>
        <taxon>Pseudomonadati</taxon>
        <taxon>Bacteroidota</taxon>
        <taxon>Flavobacteriia</taxon>
        <taxon>Flavobacteriales</taxon>
        <taxon>Flavobacteriaceae</taxon>
        <taxon>Salegentibacter</taxon>
    </lineage>
</organism>
<evidence type="ECO:0000256" key="1">
    <source>
        <dbReference type="ARBA" id="ARBA00022801"/>
    </source>
</evidence>
<keyword evidence="1" id="KW-0378">Hydrolase</keyword>
<name>A0A1I2JVL5_9FLAO</name>
<evidence type="ECO:0000313" key="4">
    <source>
        <dbReference type="Proteomes" id="UP000199116"/>
    </source>
</evidence>
<dbReference type="PRINTS" id="PR00502">
    <property type="entry name" value="NUDIXFAMILY"/>
</dbReference>
<evidence type="ECO:0000313" key="3">
    <source>
        <dbReference type="EMBL" id="SFF58219.1"/>
    </source>
</evidence>
<sequence>MYKVFVNDIPLILSTKKDLGENYVSLPIKKVRIKRIIKKITKGELLYVNLYHEKEEKLLKHLFKKLRVVTAAGGMVLNDKDEILFIYRKKRWDLPKGKTEKNETIEASAIREVEEETGVEGLKVTKFLQKTYHIFKRKGRYRLKVTHWYEMRTSYDGELRPETKEGIEKAKWKDLKKSQKALQKSYANIKLLFSEKYLTRHSEDRVA</sequence>
<dbReference type="InterPro" id="IPR020476">
    <property type="entry name" value="Nudix_hydrolase"/>
</dbReference>
<dbReference type="Proteomes" id="UP000199116">
    <property type="component" value="Unassembled WGS sequence"/>
</dbReference>
<dbReference type="PANTHER" id="PTHR43736:SF1">
    <property type="entry name" value="DIHYDRONEOPTERIN TRIPHOSPHATE DIPHOSPHATASE"/>
    <property type="match status" value="1"/>
</dbReference>
<dbReference type="CDD" id="cd03673">
    <property type="entry name" value="NUDIX_Ap6A_hydrolase"/>
    <property type="match status" value="1"/>
</dbReference>
<dbReference type="GO" id="GO:0016787">
    <property type="term" value="F:hydrolase activity"/>
    <property type="evidence" value="ECO:0007669"/>
    <property type="project" value="UniProtKB-KW"/>
</dbReference>
<dbReference type="PANTHER" id="PTHR43736">
    <property type="entry name" value="ADP-RIBOSE PYROPHOSPHATASE"/>
    <property type="match status" value="1"/>
</dbReference>
<dbReference type="InterPro" id="IPR015797">
    <property type="entry name" value="NUDIX_hydrolase-like_dom_sf"/>
</dbReference>
<reference evidence="4" key="1">
    <citation type="submission" date="2016-10" db="EMBL/GenBank/DDBJ databases">
        <authorList>
            <person name="Varghese N."/>
            <person name="Submissions S."/>
        </authorList>
    </citation>
    <scope>NUCLEOTIDE SEQUENCE [LARGE SCALE GENOMIC DNA]</scope>
    <source>
        <strain evidence="4">DSM 23515</strain>
    </source>
</reference>
<feature type="domain" description="Nudix hydrolase" evidence="2">
    <location>
        <begin position="67"/>
        <end position="195"/>
    </location>
</feature>
<dbReference type="RefSeq" id="WP_075326235.1">
    <property type="nucleotide sequence ID" value="NZ_FOOH01000001.1"/>
</dbReference>
<dbReference type="AlphaFoldDB" id="A0A1I2JVL5"/>
<evidence type="ECO:0000259" key="2">
    <source>
        <dbReference type="PROSITE" id="PS51462"/>
    </source>
</evidence>
<dbReference type="SUPFAM" id="SSF55811">
    <property type="entry name" value="Nudix"/>
    <property type="match status" value="1"/>
</dbReference>
<dbReference type="PROSITE" id="PS51462">
    <property type="entry name" value="NUDIX"/>
    <property type="match status" value="1"/>
</dbReference>
<accession>A0A1I2JVL5</accession>
<gene>
    <name evidence="3" type="ORF">SAMN04488033_10182</name>
</gene>
<proteinExistence type="predicted"/>
<protein>
    <submittedName>
        <fullName evidence="3">ADP-ribose pyrophosphatase YjhB, NUDIX family</fullName>
    </submittedName>
</protein>
<dbReference type="EMBL" id="FOOH01000001">
    <property type="protein sequence ID" value="SFF58219.1"/>
    <property type="molecule type" value="Genomic_DNA"/>
</dbReference>